<evidence type="ECO:0000313" key="2">
    <source>
        <dbReference type="Proteomes" id="UP001291306"/>
    </source>
</evidence>
<name>A0AAW9IFP2_CLOPF</name>
<gene>
    <name evidence="1" type="ORF">GNF79_20145</name>
</gene>
<comment type="caution">
    <text evidence="1">The sequence shown here is derived from an EMBL/GenBank/DDBJ whole genome shotgun (WGS) entry which is preliminary data.</text>
</comment>
<dbReference type="InterPro" id="IPR007487">
    <property type="entry name" value="ABC_transpt-TYRBP-like"/>
</dbReference>
<accession>A0AAW9IFP2</accession>
<dbReference type="CDD" id="cd06325">
    <property type="entry name" value="PBP1_ABC_unchar_transporter"/>
    <property type="match status" value="1"/>
</dbReference>
<dbReference type="PANTHER" id="PTHR35271:SF1">
    <property type="entry name" value="ABC TRANSPORTER, SUBSTRATE-BINDING LIPOPROTEIN"/>
    <property type="match status" value="1"/>
</dbReference>
<feature type="non-terminal residue" evidence="1">
    <location>
        <position position="1"/>
    </location>
</feature>
<dbReference type="AlphaFoldDB" id="A0AAW9IFP2"/>
<dbReference type="InterPro" id="IPR028082">
    <property type="entry name" value="Peripla_BP_I"/>
</dbReference>
<dbReference type="SUPFAM" id="SSF53822">
    <property type="entry name" value="Periplasmic binding protein-like I"/>
    <property type="match status" value="1"/>
</dbReference>
<dbReference type="RefSeq" id="WP_322459418.1">
    <property type="nucleotide sequence ID" value="NZ_WNVC01001272.1"/>
</dbReference>
<dbReference type="EMBL" id="WNVC01001272">
    <property type="protein sequence ID" value="MDZ5001320.1"/>
    <property type="molecule type" value="Genomic_DNA"/>
</dbReference>
<protein>
    <submittedName>
        <fullName evidence="1">ABC transporter substrate-binding protein</fullName>
    </submittedName>
</protein>
<sequence length="138" mass="14980">IGVLQFVEHSALDLSLEGFKAGLESKGLKEDVDFTIDLQNAQGDIPTAQTMANNFVSNKKDLIFAIATPAAQAAYNLTKQIPILFTAVTDPVKAELVESMEKSNTNVTGTSDELPLDKQFDLINKLIPNAKKIGILYN</sequence>
<feature type="non-terminal residue" evidence="1">
    <location>
        <position position="138"/>
    </location>
</feature>
<proteinExistence type="predicted"/>
<evidence type="ECO:0000313" key="1">
    <source>
        <dbReference type="EMBL" id="MDZ5001320.1"/>
    </source>
</evidence>
<dbReference type="Pfam" id="PF04392">
    <property type="entry name" value="ABC_sub_bind"/>
    <property type="match status" value="1"/>
</dbReference>
<dbReference type="Proteomes" id="UP001291306">
    <property type="component" value="Unassembled WGS sequence"/>
</dbReference>
<organism evidence="1 2">
    <name type="scientific">Clostridium perfringens</name>
    <dbReference type="NCBI Taxonomy" id="1502"/>
    <lineage>
        <taxon>Bacteria</taxon>
        <taxon>Bacillati</taxon>
        <taxon>Bacillota</taxon>
        <taxon>Clostridia</taxon>
        <taxon>Eubacteriales</taxon>
        <taxon>Clostridiaceae</taxon>
        <taxon>Clostridium</taxon>
    </lineage>
</organism>
<dbReference type="PANTHER" id="PTHR35271">
    <property type="entry name" value="ABC TRANSPORTER, SUBSTRATE-BINDING LIPOPROTEIN-RELATED"/>
    <property type="match status" value="1"/>
</dbReference>
<dbReference type="Gene3D" id="3.40.50.2300">
    <property type="match status" value="1"/>
</dbReference>
<reference evidence="1" key="1">
    <citation type="submission" date="2019-11" db="EMBL/GenBank/DDBJ databases">
        <title>Characterization of Clostridium perfringens isolates from swine manure treated agricultural soils.</title>
        <authorList>
            <person name="Wushke S.T."/>
        </authorList>
    </citation>
    <scope>NUCLEOTIDE SEQUENCE</scope>
    <source>
        <strain evidence="1">X26</strain>
    </source>
</reference>